<gene>
    <name evidence="1" type="primary">Vigan.01G280300</name>
    <name evidence="1" type="ORF">VIGAN_01280300</name>
</gene>
<dbReference type="Proteomes" id="UP000291084">
    <property type="component" value="Chromosome 1"/>
</dbReference>
<keyword evidence="2" id="KW-1185">Reference proteome</keyword>
<sequence>GAAFFVKTTLHFENRNFLHCCVRKRSATLTQGLIVSVELNTPPSFILTLSSSVWCLRSFHLNSPFSFSFQLIVIHPKLRSLFQHLGSCLIGQILPQLLISPLIFRMPICTRARFR</sequence>
<dbReference type="EMBL" id="AP015034">
    <property type="protein sequence ID" value="BAT75011.1"/>
    <property type="molecule type" value="Genomic_DNA"/>
</dbReference>
<feature type="non-terminal residue" evidence="1">
    <location>
        <position position="1"/>
    </location>
</feature>
<proteinExistence type="predicted"/>
<evidence type="ECO:0000313" key="1">
    <source>
        <dbReference type="EMBL" id="BAT75011.1"/>
    </source>
</evidence>
<dbReference type="AlphaFoldDB" id="A0A0S3R387"/>
<organism evidence="1 2">
    <name type="scientific">Vigna angularis var. angularis</name>
    <dbReference type="NCBI Taxonomy" id="157739"/>
    <lineage>
        <taxon>Eukaryota</taxon>
        <taxon>Viridiplantae</taxon>
        <taxon>Streptophyta</taxon>
        <taxon>Embryophyta</taxon>
        <taxon>Tracheophyta</taxon>
        <taxon>Spermatophyta</taxon>
        <taxon>Magnoliopsida</taxon>
        <taxon>eudicotyledons</taxon>
        <taxon>Gunneridae</taxon>
        <taxon>Pentapetalae</taxon>
        <taxon>rosids</taxon>
        <taxon>fabids</taxon>
        <taxon>Fabales</taxon>
        <taxon>Fabaceae</taxon>
        <taxon>Papilionoideae</taxon>
        <taxon>50 kb inversion clade</taxon>
        <taxon>NPAAA clade</taxon>
        <taxon>indigoferoid/millettioid clade</taxon>
        <taxon>Phaseoleae</taxon>
        <taxon>Vigna</taxon>
    </lineage>
</organism>
<evidence type="ECO:0000313" key="2">
    <source>
        <dbReference type="Proteomes" id="UP000291084"/>
    </source>
</evidence>
<accession>A0A0S3R387</accession>
<name>A0A0S3R387_PHAAN</name>
<protein>
    <submittedName>
        <fullName evidence="1">Uncharacterized protein</fullName>
    </submittedName>
</protein>
<reference evidence="1 2" key="1">
    <citation type="journal article" date="2015" name="Sci. Rep.">
        <title>The power of single molecule real-time sequencing technology in the de novo assembly of a eukaryotic genome.</title>
        <authorList>
            <person name="Sakai H."/>
            <person name="Naito K."/>
            <person name="Ogiso-Tanaka E."/>
            <person name="Takahashi Y."/>
            <person name="Iseki K."/>
            <person name="Muto C."/>
            <person name="Satou K."/>
            <person name="Teruya K."/>
            <person name="Shiroma A."/>
            <person name="Shimoji M."/>
            <person name="Hirano T."/>
            <person name="Itoh T."/>
            <person name="Kaga A."/>
            <person name="Tomooka N."/>
        </authorList>
    </citation>
    <scope>NUCLEOTIDE SEQUENCE [LARGE SCALE GENOMIC DNA]</scope>
    <source>
        <strain evidence="2">cv. Shumari</strain>
    </source>
</reference>